<name>A0A4S8V9F8_AURPU</name>
<organism evidence="2 3">
    <name type="scientific">Aureobasidium pullulans</name>
    <name type="common">Black yeast</name>
    <name type="synonym">Pullularia pullulans</name>
    <dbReference type="NCBI Taxonomy" id="5580"/>
    <lineage>
        <taxon>Eukaryota</taxon>
        <taxon>Fungi</taxon>
        <taxon>Dikarya</taxon>
        <taxon>Ascomycota</taxon>
        <taxon>Pezizomycotina</taxon>
        <taxon>Dothideomycetes</taxon>
        <taxon>Dothideomycetidae</taxon>
        <taxon>Dothideales</taxon>
        <taxon>Saccotheciaceae</taxon>
        <taxon>Aureobasidium</taxon>
    </lineage>
</organism>
<protein>
    <submittedName>
        <fullName evidence="2">Uncharacterized protein</fullName>
    </submittedName>
</protein>
<feature type="region of interest" description="Disordered" evidence="1">
    <location>
        <begin position="1"/>
        <end position="96"/>
    </location>
</feature>
<evidence type="ECO:0000313" key="2">
    <source>
        <dbReference type="EMBL" id="THW08003.1"/>
    </source>
</evidence>
<feature type="compositionally biased region" description="Polar residues" evidence="1">
    <location>
        <begin position="189"/>
        <end position="201"/>
    </location>
</feature>
<feature type="compositionally biased region" description="Polar residues" evidence="1">
    <location>
        <begin position="225"/>
        <end position="236"/>
    </location>
</feature>
<feature type="compositionally biased region" description="Low complexity" evidence="1">
    <location>
        <begin position="10"/>
        <end position="22"/>
    </location>
</feature>
<feature type="compositionally biased region" description="Polar residues" evidence="1">
    <location>
        <begin position="460"/>
        <end position="470"/>
    </location>
</feature>
<feature type="compositionally biased region" description="Polar residues" evidence="1">
    <location>
        <begin position="373"/>
        <end position="386"/>
    </location>
</feature>
<sequence>MSTSDHDSGSQSRRVSVSRMRQTANPSDDLFLSLALNDSDPANGKVPLRKPLNVRERAPSNESLNASRLAELRAQHSPSPAQTSDNLRTPSLRASMRKPRYAIGTTTSSSFEAAAREWNASPDVLKFPSKRATGPVSEAIPRQRRMYRVGKAYEPLGGARNLSSLSERLAQGLITPTMSPAPTARKGSNAESESVDSVNAPSTVWDELDDLKSRIRSLEIGGKASPSSANATNQSFERPRTATTAPTTISSSPKHARKQSSVPTDVNTPGLSTANLHPLLHSALGKAKNVLSPQLYRSLEVTASDALALAAMTGSGGPQGTAFTAASMVNGGTVSERHIRRKADSMCRNLTDLCIALCEGKSDLASPTIKASPMNSSHLQGETPSSRYARRASLGPQDLQLRTEPTRSMSRLDSRRNSLLGLGLGNTITTSPREANDQYLSQDLSPSHDQTDYASRYNRPGTSMQQSRYSQVEDETQQDIPSRAPSRAMTDLGHMRQSSARRTDYNPGVQHSPSLRETLAARRANVQGEGSQYGSTSSHSEAARRILERRAAVQLEESQYVPKRRRIASLTQYSPLSPRIGSEPVRTSSLSRRRNLVVE</sequence>
<dbReference type="AlphaFoldDB" id="A0A4S8V9F8"/>
<feature type="region of interest" description="Disordered" evidence="1">
    <location>
        <begin position="575"/>
        <end position="599"/>
    </location>
</feature>
<evidence type="ECO:0000313" key="3">
    <source>
        <dbReference type="Proteomes" id="UP000308014"/>
    </source>
</evidence>
<feature type="region of interest" description="Disordered" evidence="1">
    <location>
        <begin position="174"/>
        <end position="201"/>
    </location>
</feature>
<proteinExistence type="predicted"/>
<dbReference type="Proteomes" id="UP000308014">
    <property type="component" value="Unassembled WGS sequence"/>
</dbReference>
<feature type="region of interest" description="Disordered" evidence="1">
    <location>
        <begin position="366"/>
        <end position="512"/>
    </location>
</feature>
<accession>A0A4S8V9F8</accession>
<gene>
    <name evidence="2" type="ORF">D6D24_09446</name>
</gene>
<feature type="compositionally biased region" description="Polar residues" evidence="1">
    <location>
        <begin position="249"/>
        <end position="270"/>
    </location>
</feature>
<feature type="compositionally biased region" description="Polar residues" evidence="1">
    <location>
        <begin position="426"/>
        <end position="448"/>
    </location>
</feature>
<feature type="compositionally biased region" description="Polar residues" evidence="1">
    <location>
        <begin position="76"/>
        <end position="89"/>
    </location>
</feature>
<feature type="region of interest" description="Disordered" evidence="1">
    <location>
        <begin position="222"/>
        <end position="270"/>
    </location>
</feature>
<reference evidence="2 3" key="1">
    <citation type="submission" date="2018-10" db="EMBL/GenBank/DDBJ databases">
        <title>Fifty Aureobasidium pullulans genomes reveal a recombining polyextremotolerant generalist.</title>
        <authorList>
            <person name="Gostincar C."/>
            <person name="Turk M."/>
            <person name="Zajc J."/>
            <person name="Gunde-Cimerman N."/>
        </authorList>
    </citation>
    <scope>NUCLEOTIDE SEQUENCE [LARGE SCALE GENOMIC DNA]</scope>
    <source>
        <strain evidence="2 3">EXF-11318</strain>
    </source>
</reference>
<dbReference type="EMBL" id="QZAJ01000649">
    <property type="protein sequence ID" value="THW08003.1"/>
    <property type="molecule type" value="Genomic_DNA"/>
</dbReference>
<comment type="caution">
    <text evidence="2">The sequence shown here is derived from an EMBL/GenBank/DDBJ whole genome shotgun (WGS) entry which is preliminary data.</text>
</comment>
<evidence type="ECO:0000256" key="1">
    <source>
        <dbReference type="SAM" id="MobiDB-lite"/>
    </source>
</evidence>